<dbReference type="InterPro" id="IPR015590">
    <property type="entry name" value="Aldehyde_DH_dom"/>
</dbReference>
<dbReference type="InterPro" id="IPR016163">
    <property type="entry name" value="Ald_DH_C"/>
</dbReference>
<dbReference type="InterPro" id="IPR016161">
    <property type="entry name" value="Ald_DH/histidinol_DH"/>
</dbReference>
<dbReference type="EMBL" id="LT629690">
    <property type="protein sequence ID" value="SDF52591.1"/>
    <property type="molecule type" value="Genomic_DNA"/>
</dbReference>
<gene>
    <name evidence="3" type="ORF">SAMN05444167_2617</name>
</gene>
<dbReference type="InterPro" id="IPR016162">
    <property type="entry name" value="Ald_DH_N"/>
</dbReference>
<dbReference type="RefSeq" id="WP_083345530.1">
    <property type="nucleotide sequence ID" value="NZ_LT629690.1"/>
</dbReference>
<dbReference type="InterPro" id="IPR047110">
    <property type="entry name" value="GABD/Sad-like"/>
</dbReference>
<proteinExistence type="predicted"/>
<dbReference type="Proteomes" id="UP000182427">
    <property type="component" value="Chromosome I"/>
</dbReference>
<keyword evidence="4" id="KW-1185">Reference proteome</keyword>
<dbReference type="OrthoDB" id="9762913at2"/>
<organism evidence="3 4">
    <name type="scientific">Terriglobus roseus</name>
    <dbReference type="NCBI Taxonomy" id="392734"/>
    <lineage>
        <taxon>Bacteria</taxon>
        <taxon>Pseudomonadati</taxon>
        <taxon>Acidobacteriota</taxon>
        <taxon>Terriglobia</taxon>
        <taxon>Terriglobales</taxon>
        <taxon>Acidobacteriaceae</taxon>
        <taxon>Terriglobus</taxon>
    </lineage>
</organism>
<dbReference type="AlphaFoldDB" id="A0A1G7LT54"/>
<evidence type="ECO:0000259" key="2">
    <source>
        <dbReference type="Pfam" id="PF00171"/>
    </source>
</evidence>
<dbReference type="Pfam" id="PF00171">
    <property type="entry name" value="Aldedh"/>
    <property type="match status" value="1"/>
</dbReference>
<sequence length="450" mass="48004">MPLQSLNPATGDVLRTFEMWDEEALRTRIAQAHEAATLQHTLPLEHRLLCLRKLASLLAEESEELARAITQETGKTIGASTAEVARCADACRYYAEHAVRMLAPELLPGEGEAAYVQWSPMGVVLAVLPWESPLWHAFRFCVPALVAGNTVLLKHATSVPQCSLRIEALVRRAGFPRGAVTALLIEDRLVETALADDHVAAVSVCGTEATGRALAAKAGWQLKKSVLHLPGNDPMIVMPSADQDAAIAAVIEAICKGDSIRRVILHSEIYTAVMGRLIAAVESLSVGDPLREETRVGPVGTPDALKLLEEQVTVAVTAGGRVLTGGTRMVGRGNFFEPTVLADVPRNSAVARDAFSGPVCLLFRAHDLQDAIAIANDSPMGRAASVWTKEPAEQQQLIHGVDAGLVALNALPADDPRLPVGGAKRSGYGRELGSQGMREFMVAKTVSLGK</sequence>
<feature type="domain" description="Aldehyde dehydrogenase" evidence="2">
    <location>
        <begin position="4"/>
        <end position="446"/>
    </location>
</feature>
<evidence type="ECO:0000256" key="1">
    <source>
        <dbReference type="ARBA" id="ARBA00023002"/>
    </source>
</evidence>
<name>A0A1G7LT54_9BACT</name>
<evidence type="ECO:0000313" key="3">
    <source>
        <dbReference type="EMBL" id="SDF52591.1"/>
    </source>
</evidence>
<dbReference type="PANTHER" id="PTHR43217:SF1">
    <property type="entry name" value="SUCCINATE SEMIALDEHYDE DEHYDROGENASE [NAD(P)+] SAD"/>
    <property type="match status" value="1"/>
</dbReference>
<dbReference type="Gene3D" id="3.40.309.10">
    <property type="entry name" value="Aldehyde Dehydrogenase, Chain A, domain 2"/>
    <property type="match status" value="1"/>
</dbReference>
<keyword evidence="1" id="KW-0560">Oxidoreductase</keyword>
<evidence type="ECO:0000313" key="4">
    <source>
        <dbReference type="Proteomes" id="UP000182427"/>
    </source>
</evidence>
<dbReference type="Gene3D" id="3.40.605.10">
    <property type="entry name" value="Aldehyde Dehydrogenase, Chain A, domain 1"/>
    <property type="match status" value="1"/>
</dbReference>
<dbReference type="SUPFAM" id="SSF53720">
    <property type="entry name" value="ALDH-like"/>
    <property type="match status" value="1"/>
</dbReference>
<dbReference type="PANTHER" id="PTHR43217">
    <property type="entry name" value="SUCCINATE SEMIALDEHYDE DEHYDROGENASE [NAD(P)+] SAD"/>
    <property type="match status" value="1"/>
</dbReference>
<accession>A0A1G7LT54</accession>
<dbReference type="GO" id="GO:0004777">
    <property type="term" value="F:succinate-semialdehyde dehydrogenase (NAD+) activity"/>
    <property type="evidence" value="ECO:0007669"/>
    <property type="project" value="TreeGrafter"/>
</dbReference>
<reference evidence="4" key="1">
    <citation type="submission" date="2016-10" db="EMBL/GenBank/DDBJ databases">
        <authorList>
            <person name="Varghese N."/>
            <person name="Submissions S."/>
        </authorList>
    </citation>
    <scope>NUCLEOTIDE SEQUENCE [LARGE SCALE GENOMIC DNA]</scope>
    <source>
        <strain evidence="4">GAS232</strain>
    </source>
</reference>
<protein>
    <submittedName>
        <fullName evidence="3">Succinate-semialdehyde dehydrogenase / glutarate-semialdehyde dehydrogenase</fullName>
    </submittedName>
</protein>